<dbReference type="Gene3D" id="1.10.510.10">
    <property type="entry name" value="Transferase(Phosphotransferase) domain 1"/>
    <property type="match status" value="1"/>
</dbReference>
<evidence type="ECO:0000313" key="21">
    <source>
        <dbReference type="Proteomes" id="UP001497457"/>
    </source>
</evidence>
<dbReference type="PROSITE" id="PS00107">
    <property type="entry name" value="PROTEIN_KINASE_ATP"/>
    <property type="match status" value="1"/>
</dbReference>
<organism evidence="20 21">
    <name type="scientific">Urochloa decumbens</name>
    <dbReference type="NCBI Taxonomy" id="240449"/>
    <lineage>
        <taxon>Eukaryota</taxon>
        <taxon>Viridiplantae</taxon>
        <taxon>Streptophyta</taxon>
        <taxon>Embryophyta</taxon>
        <taxon>Tracheophyta</taxon>
        <taxon>Spermatophyta</taxon>
        <taxon>Magnoliopsida</taxon>
        <taxon>Liliopsida</taxon>
        <taxon>Poales</taxon>
        <taxon>Poaceae</taxon>
        <taxon>PACMAD clade</taxon>
        <taxon>Panicoideae</taxon>
        <taxon>Panicodae</taxon>
        <taxon>Paniceae</taxon>
        <taxon>Melinidinae</taxon>
        <taxon>Urochloa</taxon>
    </lineage>
</organism>
<comment type="subcellular location">
    <subcellularLocation>
        <location evidence="1">Membrane</location>
        <topology evidence="1">Single-pass type I membrane protein</topology>
    </subcellularLocation>
</comment>
<keyword evidence="6 18" id="KW-0812">Transmembrane</keyword>
<dbReference type="GO" id="GO:0004674">
    <property type="term" value="F:protein serine/threonine kinase activity"/>
    <property type="evidence" value="ECO:0007669"/>
    <property type="project" value="UniProtKB-KW"/>
</dbReference>
<dbReference type="FunFam" id="2.10.25.10:FF:000038">
    <property type="entry name" value="Fibrillin 2"/>
    <property type="match status" value="1"/>
</dbReference>
<dbReference type="Pfam" id="PF13947">
    <property type="entry name" value="GUB_WAK_bind"/>
    <property type="match status" value="1"/>
</dbReference>
<dbReference type="InterPro" id="IPR049883">
    <property type="entry name" value="NOTCH1_EGF-like"/>
</dbReference>
<dbReference type="InterPro" id="IPR000742">
    <property type="entry name" value="EGF"/>
</dbReference>
<dbReference type="SMART" id="SM00179">
    <property type="entry name" value="EGF_CA"/>
    <property type="match status" value="1"/>
</dbReference>
<keyword evidence="7" id="KW-0732">Signal</keyword>
<keyword evidence="4" id="KW-0597">Phosphoprotein</keyword>
<name>A0ABC9BJT4_9POAL</name>
<keyword evidence="15" id="KW-0325">Glycoprotein</keyword>
<dbReference type="InterPro" id="IPR045274">
    <property type="entry name" value="WAK-like"/>
</dbReference>
<keyword evidence="9 17" id="KW-0547">Nucleotide-binding</keyword>
<dbReference type="FunFam" id="3.30.200.20:FF:000043">
    <property type="entry name" value="Wall-associated receptor kinase 2"/>
    <property type="match status" value="1"/>
</dbReference>
<dbReference type="SMART" id="SM00181">
    <property type="entry name" value="EGF"/>
    <property type="match status" value="2"/>
</dbReference>
<keyword evidence="10" id="KW-0418">Kinase</keyword>
<keyword evidence="2" id="KW-0723">Serine/threonine-protein kinase</keyword>
<comment type="function">
    <text evidence="16">Serine/threonine-protein kinase that may function as a signaling receptor of extracellular matrix component. Binding to pectin may have significance in the control of cell expansion, morphogenesis and development.</text>
</comment>
<dbReference type="PANTHER" id="PTHR27005:SF215">
    <property type="entry name" value="OS09G0562600 PROTEIN"/>
    <property type="match status" value="1"/>
</dbReference>
<dbReference type="InterPro" id="IPR025287">
    <property type="entry name" value="WAK_GUB"/>
</dbReference>
<keyword evidence="13 18" id="KW-0472">Membrane</keyword>
<dbReference type="PROSITE" id="PS01187">
    <property type="entry name" value="EGF_CA"/>
    <property type="match status" value="1"/>
</dbReference>
<accession>A0ABC9BJT4</accession>
<sequence>MCRHADYIIGRRRPGAWRGLLANGEQFLRPRTNRFWLPMMMPIPAAVAILIGLVVVHLATSAATIGLPNCSTRCGDVSVPYPFGLSPGCYLPGFNLTCDTSRRDENPRLLLGDDGLQVVNISLRNARVRVIGMHIRFNSTTAEADRARGVWRGLPDDDDGPLVVSPDRNSFIVTGCYALGQLSEGANDTVITGCASFCPMNETSSASFRDNRCSGIGCCQVPINWALTSYNVLIIQTQPILKIPNYLRGPPRQVFIAESAWFATNYDELLNNTGPRPTNAETTVVPVVLDWVIGKTSCGGACVSTNSFCNKTGGGYVCQCANGYRGNPYVADGCTDINECALQETKCYGVCTNLQGSFSCVCPRGTRGDPLLDPVIRGGGCSKSSRGLSIGIGISSGTSLLLVVLGASFLTRKLKKRSVKRQRQKNFKKNHGQLLEQLVSQHADISERMIISLAELEKSTNNFDESREIGGGGHGIVYKGILSDQNVVAIKKSKIVIQREIDEFINEVVTLSQINHRNIVKLFGCCLETQVPLLVYEFISNGTLYKHLHVEGPKSLRWDDRLRIATGTATALAYLHSATAVPIIHRDIKSSNILLDDSLTAKVSDFGASRYIPIDETGVNTAVQGTFGYLDPMYYYTGRLTEKSDVYSFGVVLVELLTRKKPFACESDESDGLLAHFAASLPSGNLHETLDRQVLEEGNREVINIVANLAASCIKLKGEDRPTMRQVGMRLESLIERSKEHMPLMNVREAYRENSVAVTGTLIQRRCRDCTSVCHTSEDSLLL</sequence>
<evidence type="ECO:0000259" key="19">
    <source>
        <dbReference type="PROSITE" id="PS50011"/>
    </source>
</evidence>
<dbReference type="InterPro" id="IPR000719">
    <property type="entry name" value="Prot_kinase_dom"/>
</dbReference>
<dbReference type="AlphaFoldDB" id="A0ABC9BJT4"/>
<feature type="domain" description="Protein kinase" evidence="19">
    <location>
        <begin position="463"/>
        <end position="735"/>
    </location>
</feature>
<dbReference type="EMBL" id="OZ075136">
    <property type="protein sequence ID" value="CAL5002585.1"/>
    <property type="molecule type" value="Genomic_DNA"/>
</dbReference>
<keyword evidence="5" id="KW-0808">Transferase</keyword>
<dbReference type="InterPro" id="IPR018097">
    <property type="entry name" value="EGF_Ca-bd_CS"/>
</dbReference>
<dbReference type="InterPro" id="IPR017441">
    <property type="entry name" value="Protein_kinase_ATP_BS"/>
</dbReference>
<evidence type="ECO:0000256" key="11">
    <source>
        <dbReference type="ARBA" id="ARBA00022840"/>
    </source>
</evidence>
<keyword evidence="8" id="KW-0677">Repeat</keyword>
<evidence type="ECO:0000256" key="17">
    <source>
        <dbReference type="PROSITE-ProRule" id="PRU10141"/>
    </source>
</evidence>
<feature type="transmembrane region" description="Helical" evidence="18">
    <location>
        <begin position="35"/>
        <end position="59"/>
    </location>
</feature>
<dbReference type="InterPro" id="IPR001245">
    <property type="entry name" value="Ser-Thr/Tyr_kinase_cat_dom"/>
</dbReference>
<evidence type="ECO:0000256" key="7">
    <source>
        <dbReference type="ARBA" id="ARBA00022729"/>
    </source>
</evidence>
<dbReference type="SMART" id="SM00220">
    <property type="entry name" value="S_TKc"/>
    <property type="match status" value="1"/>
</dbReference>
<evidence type="ECO:0000256" key="16">
    <source>
        <dbReference type="ARBA" id="ARBA00058961"/>
    </source>
</evidence>
<dbReference type="Gene3D" id="2.10.25.10">
    <property type="entry name" value="Laminin"/>
    <property type="match status" value="2"/>
</dbReference>
<protein>
    <recommendedName>
        <fullName evidence="19">Protein kinase domain-containing protein</fullName>
    </recommendedName>
</protein>
<dbReference type="InterPro" id="IPR008271">
    <property type="entry name" value="Ser/Thr_kinase_AS"/>
</dbReference>
<evidence type="ECO:0000256" key="9">
    <source>
        <dbReference type="ARBA" id="ARBA00022741"/>
    </source>
</evidence>
<evidence type="ECO:0000256" key="3">
    <source>
        <dbReference type="ARBA" id="ARBA00022536"/>
    </source>
</evidence>
<evidence type="ECO:0000256" key="5">
    <source>
        <dbReference type="ARBA" id="ARBA00022679"/>
    </source>
</evidence>
<dbReference type="Proteomes" id="UP001497457">
    <property type="component" value="Chromosome 26rd"/>
</dbReference>
<evidence type="ECO:0000256" key="14">
    <source>
        <dbReference type="ARBA" id="ARBA00023157"/>
    </source>
</evidence>
<dbReference type="PROSITE" id="PS00108">
    <property type="entry name" value="PROTEIN_KINASE_ST"/>
    <property type="match status" value="1"/>
</dbReference>
<dbReference type="FunFam" id="1.10.510.10:FF:000084">
    <property type="entry name" value="Wall-associated receptor kinase 2"/>
    <property type="match status" value="1"/>
</dbReference>
<evidence type="ECO:0000256" key="10">
    <source>
        <dbReference type="ARBA" id="ARBA00022777"/>
    </source>
</evidence>
<keyword evidence="3" id="KW-0245">EGF-like domain</keyword>
<evidence type="ECO:0000256" key="8">
    <source>
        <dbReference type="ARBA" id="ARBA00022737"/>
    </source>
</evidence>
<evidence type="ECO:0000256" key="15">
    <source>
        <dbReference type="ARBA" id="ARBA00023180"/>
    </source>
</evidence>
<dbReference type="Pfam" id="PF07714">
    <property type="entry name" value="PK_Tyr_Ser-Thr"/>
    <property type="match status" value="1"/>
</dbReference>
<keyword evidence="21" id="KW-1185">Reference proteome</keyword>
<dbReference type="InterPro" id="IPR001881">
    <property type="entry name" value="EGF-like_Ca-bd_dom"/>
</dbReference>
<evidence type="ECO:0000256" key="1">
    <source>
        <dbReference type="ARBA" id="ARBA00004479"/>
    </source>
</evidence>
<proteinExistence type="predicted"/>
<dbReference type="Gene3D" id="3.30.200.20">
    <property type="entry name" value="Phosphorylase Kinase, domain 1"/>
    <property type="match status" value="1"/>
</dbReference>
<dbReference type="Pfam" id="PF07645">
    <property type="entry name" value="EGF_CA"/>
    <property type="match status" value="1"/>
</dbReference>
<keyword evidence="11 17" id="KW-0067">ATP-binding</keyword>
<dbReference type="GO" id="GO:0016020">
    <property type="term" value="C:membrane"/>
    <property type="evidence" value="ECO:0007669"/>
    <property type="project" value="UniProtKB-SubCell"/>
</dbReference>
<dbReference type="PROSITE" id="PS50011">
    <property type="entry name" value="PROTEIN_KINASE_DOM"/>
    <property type="match status" value="1"/>
</dbReference>
<evidence type="ECO:0000256" key="4">
    <source>
        <dbReference type="ARBA" id="ARBA00022553"/>
    </source>
</evidence>
<gene>
    <name evidence="20" type="ORF">URODEC1_LOCUS66022</name>
</gene>
<reference evidence="20" key="1">
    <citation type="submission" date="2024-10" db="EMBL/GenBank/DDBJ databases">
        <authorList>
            <person name="Ryan C."/>
        </authorList>
    </citation>
    <scope>NUCLEOTIDE SEQUENCE [LARGE SCALE GENOMIC DNA]</scope>
</reference>
<dbReference type="SUPFAM" id="SSF56112">
    <property type="entry name" value="Protein kinase-like (PK-like)"/>
    <property type="match status" value="1"/>
</dbReference>
<keyword evidence="12 18" id="KW-1133">Transmembrane helix</keyword>
<dbReference type="CDD" id="cd00054">
    <property type="entry name" value="EGF_CA"/>
    <property type="match status" value="1"/>
</dbReference>
<evidence type="ECO:0000256" key="12">
    <source>
        <dbReference type="ARBA" id="ARBA00022989"/>
    </source>
</evidence>
<evidence type="ECO:0000256" key="18">
    <source>
        <dbReference type="SAM" id="Phobius"/>
    </source>
</evidence>
<evidence type="ECO:0000313" key="20">
    <source>
        <dbReference type="EMBL" id="CAL5002585.1"/>
    </source>
</evidence>
<evidence type="ECO:0000256" key="6">
    <source>
        <dbReference type="ARBA" id="ARBA00022692"/>
    </source>
</evidence>
<dbReference type="CDD" id="cd14066">
    <property type="entry name" value="STKc_IRAK"/>
    <property type="match status" value="1"/>
</dbReference>
<dbReference type="SUPFAM" id="SSF57196">
    <property type="entry name" value="EGF/Laminin"/>
    <property type="match status" value="1"/>
</dbReference>
<feature type="binding site" evidence="17">
    <location>
        <position position="492"/>
    </location>
    <ligand>
        <name>ATP</name>
        <dbReference type="ChEBI" id="CHEBI:30616"/>
    </ligand>
</feature>
<keyword evidence="14" id="KW-1015">Disulfide bond</keyword>
<dbReference type="InterPro" id="IPR011009">
    <property type="entry name" value="Kinase-like_dom_sf"/>
</dbReference>
<evidence type="ECO:0000256" key="13">
    <source>
        <dbReference type="ARBA" id="ARBA00023136"/>
    </source>
</evidence>
<dbReference type="PANTHER" id="PTHR27005">
    <property type="entry name" value="WALL-ASSOCIATED RECEPTOR KINASE-LIKE 21"/>
    <property type="match status" value="1"/>
</dbReference>
<dbReference type="GO" id="GO:0005524">
    <property type="term" value="F:ATP binding"/>
    <property type="evidence" value="ECO:0007669"/>
    <property type="project" value="UniProtKB-UniRule"/>
</dbReference>
<evidence type="ECO:0000256" key="2">
    <source>
        <dbReference type="ARBA" id="ARBA00022527"/>
    </source>
</evidence>